<evidence type="ECO:0000313" key="8">
    <source>
        <dbReference type="EMBL" id="USF89067.1"/>
    </source>
</evidence>
<organism evidence="8 9">
    <name type="scientific">Candidatus Endoriftia persephonae</name>
    <dbReference type="NCBI Taxonomy" id="393765"/>
    <lineage>
        <taxon>Bacteria</taxon>
        <taxon>Pseudomonadati</taxon>
        <taxon>Pseudomonadota</taxon>
        <taxon>Gammaproteobacteria</taxon>
        <taxon>Chromatiales</taxon>
        <taxon>Sedimenticolaceae</taxon>
        <taxon>Candidatus Endoriftia</taxon>
    </lineage>
</organism>
<proteinExistence type="inferred from homology"/>
<dbReference type="Proteomes" id="UP001056649">
    <property type="component" value="Chromosome"/>
</dbReference>
<keyword evidence="6 7" id="KW-0739">Sodium transport</keyword>
<feature type="transmembrane region" description="Helical" evidence="7">
    <location>
        <begin position="88"/>
        <end position="105"/>
    </location>
</feature>
<feature type="transmembrane region" description="Helical" evidence="7">
    <location>
        <begin position="429"/>
        <end position="452"/>
    </location>
</feature>
<dbReference type="Pfam" id="PF06965">
    <property type="entry name" value="Na_H_antiport_1"/>
    <property type="match status" value="1"/>
</dbReference>
<dbReference type="GO" id="GO:0015385">
    <property type="term" value="F:sodium:proton antiporter activity"/>
    <property type="evidence" value="ECO:0007669"/>
    <property type="project" value="UniProtKB-UniRule"/>
</dbReference>
<keyword evidence="7" id="KW-0813">Transport</keyword>
<dbReference type="PANTHER" id="PTHR30341">
    <property type="entry name" value="SODIUM ION/PROTON ANTIPORTER NHAA-RELATED"/>
    <property type="match status" value="1"/>
</dbReference>
<keyword evidence="9" id="KW-1185">Reference proteome</keyword>
<evidence type="ECO:0000313" key="9">
    <source>
        <dbReference type="Proteomes" id="UP001056649"/>
    </source>
</evidence>
<dbReference type="InterPro" id="IPR023171">
    <property type="entry name" value="Na/H_antiporter_dom_sf"/>
</dbReference>
<dbReference type="GO" id="GO:0005886">
    <property type="term" value="C:plasma membrane"/>
    <property type="evidence" value="ECO:0007669"/>
    <property type="project" value="UniProtKB-SubCell"/>
</dbReference>
<evidence type="ECO:0000256" key="7">
    <source>
        <dbReference type="HAMAP-Rule" id="MF_01844"/>
    </source>
</evidence>
<evidence type="ECO:0000256" key="4">
    <source>
        <dbReference type="ARBA" id="ARBA00022989"/>
    </source>
</evidence>
<evidence type="ECO:0000256" key="3">
    <source>
        <dbReference type="ARBA" id="ARBA00022692"/>
    </source>
</evidence>
<name>A0A9J7A1M5_9GAMM</name>
<dbReference type="GO" id="GO:0006885">
    <property type="term" value="P:regulation of pH"/>
    <property type="evidence" value="ECO:0007669"/>
    <property type="project" value="UniProtKB-UniRule"/>
</dbReference>
<keyword evidence="2 7" id="KW-1003">Cell membrane</keyword>
<evidence type="ECO:0000256" key="1">
    <source>
        <dbReference type="ARBA" id="ARBA00004429"/>
    </source>
</evidence>
<gene>
    <name evidence="7 8" type="primary">nhaA</name>
    <name evidence="8" type="ORF">L0Y14_07500</name>
</gene>
<accession>A0A9J7A1M5</accession>
<keyword evidence="4 7" id="KW-1133">Transmembrane helix</keyword>
<keyword evidence="5 7" id="KW-0472">Membrane</keyword>
<keyword evidence="3 7" id="KW-0812">Transmembrane</keyword>
<reference evidence="8" key="1">
    <citation type="journal article" date="2022" name="Mol. Ecol. Resour.">
        <title>The complete and closed genome of the facultative generalist Candidatus Endoriftia persephone from deep-sea hydrothermal vents.</title>
        <authorList>
            <person name="de Oliveira A.L."/>
            <person name="Srivastava A."/>
            <person name="Espada-Hinojosa S."/>
            <person name="Bright M."/>
        </authorList>
    </citation>
    <scope>NUCLEOTIDE SEQUENCE</scope>
    <source>
        <strain evidence="8">Tica-EPR-9o50.N</strain>
    </source>
</reference>
<feature type="transmembrane region" description="Helical" evidence="7">
    <location>
        <begin position="395"/>
        <end position="417"/>
    </location>
</feature>
<comment type="subcellular location">
    <subcellularLocation>
        <location evidence="1">Cell inner membrane</location>
        <topology evidence="1">Multi-pass membrane protein</topology>
    </subcellularLocation>
    <subcellularLocation>
        <location evidence="7">Cell membrane</location>
        <topology evidence="7">Multi-pass membrane protein</topology>
    </subcellularLocation>
</comment>
<keyword evidence="7" id="KW-0406">Ion transport</keyword>
<comment type="function">
    <text evidence="7">Na(+)/H(+) antiporter that extrudes sodium in exchange for external protons.</text>
</comment>
<dbReference type="Gene3D" id="1.20.1530.10">
    <property type="entry name" value="Na+/H+ antiporter like domain"/>
    <property type="match status" value="1"/>
</dbReference>
<feature type="transmembrane region" description="Helical" evidence="7">
    <location>
        <begin position="151"/>
        <end position="169"/>
    </location>
</feature>
<feature type="transmembrane region" description="Helical" evidence="7">
    <location>
        <begin position="43"/>
        <end position="61"/>
    </location>
</feature>
<feature type="transmembrane region" description="Helical" evidence="7">
    <location>
        <begin position="204"/>
        <end position="222"/>
    </location>
</feature>
<dbReference type="HAMAP" id="MF_01844">
    <property type="entry name" value="NhaA"/>
    <property type="match status" value="1"/>
</dbReference>
<keyword evidence="7" id="KW-0050">Antiport</keyword>
<dbReference type="RefSeq" id="WP_006475863.1">
    <property type="nucleotide sequence ID" value="NZ_CP090569.1"/>
</dbReference>
<feature type="transmembrane region" description="Helical" evidence="7">
    <location>
        <begin position="117"/>
        <end position="139"/>
    </location>
</feature>
<evidence type="ECO:0000256" key="6">
    <source>
        <dbReference type="ARBA" id="ARBA00023201"/>
    </source>
</evidence>
<feature type="transmembrane region" description="Helical" evidence="7">
    <location>
        <begin position="325"/>
        <end position="349"/>
    </location>
</feature>
<dbReference type="InterPro" id="IPR004670">
    <property type="entry name" value="NhaA"/>
</dbReference>
<feature type="transmembrane region" description="Helical" evidence="7">
    <location>
        <begin position="361"/>
        <end position="383"/>
    </location>
</feature>
<dbReference type="KEGG" id="eps:L0Y14_07500"/>
<comment type="similarity">
    <text evidence="7">Belongs to the NhaA Na(+)/H(+) (TC 2.A.33) antiporter family.</text>
</comment>
<sequence>MQRPKLPLLPRRGRVFQAPWERAFDRVITPFEAFIHRQTTSGLLLMGAALLALVAANSPWAGSYQHLIHTVIGVDVGGWRLEKSLQHWINDGLMVLFFFVVGLELKREVLVGELAELRQAVLPIFAAIGGMLVPALIYFALNPEGDAARGWGIPMATDIAFAIGVLVLLGRRIPKALITFLVALAIADDLGAVVVIALFYTDTLVWEALIAAAALLALLVVLNRAGVRRTSPYLLVGVLLWLALLKSGVHATLAGVFTALTIPAFPKYDPVRFSDSVRELIGRFDASYRPGENIMTNVQMRAIVQALENGVRRVETPLQRLEHELHLPVALLVIPLFALANAGIPLDLAGMTTTLTHPVTLGVMLGLVLGKFLGIAGMSWLAIRLGVGSLPAGTRFSQIVGVGLLGGIGFTMSLFIAELGFVGQPQALLMAKTGILAASVVAGVAGCAWLWWVSHRVATLQGEPASDATVAGVRTGHANR</sequence>
<dbReference type="PANTHER" id="PTHR30341:SF0">
    <property type="entry name" value="NA(+)_H(+) ANTIPORTER NHAA"/>
    <property type="match status" value="1"/>
</dbReference>
<comment type="catalytic activity">
    <reaction evidence="7">
        <text>Na(+)(in) + 2 H(+)(out) = Na(+)(out) + 2 H(+)(in)</text>
        <dbReference type="Rhea" id="RHEA:29251"/>
        <dbReference type="ChEBI" id="CHEBI:15378"/>
        <dbReference type="ChEBI" id="CHEBI:29101"/>
    </reaction>
</comment>
<feature type="transmembrane region" description="Helical" evidence="7">
    <location>
        <begin position="234"/>
        <end position="262"/>
    </location>
</feature>
<dbReference type="NCBIfam" id="TIGR00773">
    <property type="entry name" value="NhaA"/>
    <property type="match status" value="1"/>
</dbReference>
<feature type="transmembrane region" description="Helical" evidence="7">
    <location>
        <begin position="176"/>
        <end position="198"/>
    </location>
</feature>
<evidence type="ECO:0000256" key="2">
    <source>
        <dbReference type="ARBA" id="ARBA00022475"/>
    </source>
</evidence>
<evidence type="ECO:0000256" key="5">
    <source>
        <dbReference type="ARBA" id="ARBA00023136"/>
    </source>
</evidence>
<protein>
    <recommendedName>
        <fullName evidence="7">Na(+)/H(+) antiporter NhaA</fullName>
    </recommendedName>
    <alternativeName>
        <fullName evidence="7">Sodium/proton antiporter NhaA</fullName>
    </alternativeName>
</protein>
<dbReference type="EMBL" id="CP090569">
    <property type="protein sequence ID" value="USF89067.1"/>
    <property type="molecule type" value="Genomic_DNA"/>
</dbReference>
<dbReference type="AlphaFoldDB" id="A0A9J7A1M5"/>
<keyword evidence="7" id="KW-0915">Sodium</keyword>